<evidence type="ECO:0000313" key="2">
    <source>
        <dbReference type="Proteomes" id="UP000004510"/>
    </source>
</evidence>
<dbReference type="EMBL" id="ADMS01000094">
    <property type="protein sequence ID" value="EFF74720.1"/>
    <property type="molecule type" value="Genomic_DNA"/>
</dbReference>
<accession>D4XF43</accession>
<protein>
    <submittedName>
        <fullName evidence="1">Uncharacterized protein</fullName>
    </submittedName>
</protein>
<name>D4XF43_9BURK</name>
<dbReference type="HOGENOM" id="CLU_2946839_0_0_4"/>
<reference evidence="2" key="1">
    <citation type="submission" date="2010-03" db="EMBL/GenBank/DDBJ databases">
        <title>Complete sequence of Mobiluncus curtisii ATCC 43063.</title>
        <authorList>
            <person name="Muzny D."/>
            <person name="Qin X."/>
            <person name="Deng J."/>
            <person name="Jiang H."/>
            <person name="Liu Y."/>
            <person name="Qu J."/>
            <person name="Song X.-Z."/>
            <person name="Zhang L."/>
            <person name="Thornton R."/>
            <person name="Coyle M."/>
            <person name="Francisco L."/>
            <person name="Jackson L."/>
            <person name="Javaid M."/>
            <person name="Korchina V."/>
            <person name="Kovar C."/>
            <person name="Mata R."/>
            <person name="Mathew T."/>
            <person name="Ngo R."/>
            <person name="Nguyen L."/>
            <person name="Nguyen N."/>
            <person name="Okwuonu G."/>
            <person name="Ongeri F."/>
            <person name="Pham C."/>
            <person name="Simmons D."/>
            <person name="Wilczek-Boney K."/>
            <person name="Hale W."/>
            <person name="Jakkamsetti A."/>
            <person name="Pham P."/>
            <person name="Ruth R."/>
            <person name="San Lucas F."/>
            <person name="Warren J."/>
            <person name="Zhang J."/>
            <person name="Zhao Z."/>
            <person name="Zhou C."/>
            <person name="Zhu D."/>
            <person name="Lee S."/>
            <person name="Bess C."/>
            <person name="Blankenburg K."/>
            <person name="Forbes L."/>
            <person name="Fu Q."/>
            <person name="Gubbala S."/>
            <person name="Hirani K."/>
            <person name="Jayaseelan J.C."/>
            <person name="Lara F."/>
            <person name="Munidasa M."/>
            <person name="Palculict T."/>
            <person name="Patil S."/>
            <person name="Pu L.-L."/>
            <person name="Saada N."/>
            <person name="Tang L."/>
            <person name="Weissenberger G."/>
            <person name="Zhu Y."/>
            <person name="Hemphill L."/>
            <person name="Shang Y."/>
            <person name="Youmans B."/>
            <person name="Ayvaz T."/>
            <person name="Ross M."/>
            <person name="Santibanez J."/>
            <person name="Aqrawi P."/>
            <person name="Gross S."/>
            <person name="Joshi V."/>
            <person name="Fowler G."/>
            <person name="Nazareth L."/>
            <person name="Reid J."/>
            <person name="Worley K."/>
            <person name="Petrosino J."/>
            <person name="Highlander S."/>
            <person name="Gibbs R."/>
            <person name="Gibbs R."/>
        </authorList>
    </citation>
    <scope>NUCLEOTIDE SEQUENCE [LARGE SCALE GENOMIC DNA]</scope>
    <source>
        <strain evidence="2">ATCC 43553</strain>
    </source>
</reference>
<evidence type="ECO:0000313" key="1">
    <source>
        <dbReference type="EMBL" id="EFF74720.1"/>
    </source>
</evidence>
<proteinExistence type="predicted"/>
<sequence length="59" mass="6325">TQLQAQMFICKLAGEEKSVFLATQKPLIRVLTDAGVRCRSVAATSGAARQSLGPNVKKH</sequence>
<organism evidence="1 2">
    <name type="scientific">Achromobacter piechaudii ATCC 43553</name>
    <dbReference type="NCBI Taxonomy" id="742159"/>
    <lineage>
        <taxon>Bacteria</taxon>
        <taxon>Pseudomonadati</taxon>
        <taxon>Pseudomonadota</taxon>
        <taxon>Betaproteobacteria</taxon>
        <taxon>Burkholderiales</taxon>
        <taxon>Alcaligenaceae</taxon>
        <taxon>Achromobacter</taxon>
    </lineage>
</organism>
<dbReference type="PATRIC" id="fig|742159.3.peg.5102"/>
<dbReference type="Proteomes" id="UP000004510">
    <property type="component" value="Unassembled WGS sequence"/>
</dbReference>
<dbReference type="AlphaFoldDB" id="D4XF43"/>
<feature type="non-terminal residue" evidence="1">
    <location>
        <position position="1"/>
    </location>
</feature>
<comment type="caution">
    <text evidence="1">The sequence shown here is derived from an EMBL/GenBank/DDBJ whole genome shotgun (WGS) entry which is preliminary data.</text>
</comment>
<gene>
    <name evidence="1" type="ORF">HMPREF0004_4090</name>
</gene>